<feature type="domain" description="Large ribosomal subunit protein bL25 L25" evidence="6">
    <location>
        <begin position="6"/>
        <end position="95"/>
    </location>
</feature>
<proteinExistence type="inferred from homology"/>
<dbReference type="KEGG" id="gbn:GEOBRER4_14610"/>
<dbReference type="PANTHER" id="PTHR33284:SF1">
    <property type="entry name" value="RIBOSOMAL PROTEIN L25_GLN-TRNA SYNTHETASE, ANTI-CODON-BINDING DOMAIN-CONTAINING PROTEIN"/>
    <property type="match status" value="1"/>
</dbReference>
<keyword evidence="9" id="KW-1185">Reference proteome</keyword>
<evidence type="ECO:0000256" key="1">
    <source>
        <dbReference type="ARBA" id="ARBA00022730"/>
    </source>
</evidence>
<keyword evidence="2 5" id="KW-0694">RNA-binding</keyword>
<evidence type="ECO:0000256" key="2">
    <source>
        <dbReference type="ARBA" id="ARBA00022884"/>
    </source>
</evidence>
<dbReference type="GO" id="GO:0008097">
    <property type="term" value="F:5S rRNA binding"/>
    <property type="evidence" value="ECO:0007669"/>
    <property type="project" value="InterPro"/>
</dbReference>
<accession>A0A6S6M4Y1</accession>
<dbReference type="InterPro" id="IPR020057">
    <property type="entry name" value="Ribosomal_bL25_b-dom"/>
</dbReference>
<dbReference type="RefSeq" id="WP_185244865.1">
    <property type="nucleotide sequence ID" value="NZ_AP023213.1"/>
</dbReference>
<dbReference type="InterPro" id="IPR011035">
    <property type="entry name" value="Ribosomal_bL25/Gln-tRNA_synth"/>
</dbReference>
<feature type="domain" description="Large ribosomal subunit protein bL25 beta" evidence="7">
    <location>
        <begin position="103"/>
        <end position="184"/>
    </location>
</feature>
<dbReference type="EMBL" id="AP023213">
    <property type="protein sequence ID" value="BCG46711.1"/>
    <property type="molecule type" value="Genomic_DNA"/>
</dbReference>
<dbReference type="InterPro" id="IPR020056">
    <property type="entry name" value="Rbsml_bL25/Gln-tRNA_synth_N"/>
</dbReference>
<gene>
    <name evidence="5" type="primary">rplY</name>
    <name evidence="5" type="synonym">ctc</name>
    <name evidence="8" type="ORF">GEOBRER4_n1520</name>
</gene>
<dbReference type="GO" id="GO:0022625">
    <property type="term" value="C:cytosolic large ribosomal subunit"/>
    <property type="evidence" value="ECO:0007669"/>
    <property type="project" value="TreeGrafter"/>
</dbReference>
<name>A0A6S6M4Y1_9BACT</name>
<evidence type="ECO:0000313" key="8">
    <source>
        <dbReference type="EMBL" id="BCG46711.1"/>
    </source>
</evidence>
<evidence type="ECO:0000313" key="9">
    <source>
        <dbReference type="Proteomes" id="UP000515472"/>
    </source>
</evidence>
<dbReference type="GO" id="GO:0003735">
    <property type="term" value="F:structural constituent of ribosome"/>
    <property type="evidence" value="ECO:0007669"/>
    <property type="project" value="InterPro"/>
</dbReference>
<dbReference type="Proteomes" id="UP000515472">
    <property type="component" value="Chromosome"/>
</dbReference>
<evidence type="ECO:0000259" key="6">
    <source>
        <dbReference type="Pfam" id="PF01386"/>
    </source>
</evidence>
<comment type="subunit">
    <text evidence="5">Part of the 50S ribosomal subunit; part of the 5S rRNA/L5/L18/L25 subcomplex. Contacts the 5S rRNA. Binds to the 5S rRNA independently of L5 and L18.</text>
</comment>
<evidence type="ECO:0000256" key="4">
    <source>
        <dbReference type="ARBA" id="ARBA00023274"/>
    </source>
</evidence>
<reference evidence="8 9" key="1">
    <citation type="submission" date="2020-06" db="EMBL/GenBank/DDBJ databases">
        <title>Interaction of electrochemicaly active bacteria, Geobacter bremensis R4 on different carbon anode.</title>
        <authorList>
            <person name="Meng L."/>
            <person name="Yoshida N."/>
        </authorList>
    </citation>
    <scope>NUCLEOTIDE SEQUENCE [LARGE SCALE GENOMIC DNA]</scope>
    <source>
        <strain evidence="8 9">R4</strain>
    </source>
</reference>
<comment type="similarity">
    <text evidence="5">Belongs to the bacterial ribosomal protein bL25 family. CTC subfamily.</text>
</comment>
<dbReference type="NCBIfam" id="TIGR00731">
    <property type="entry name" value="bL25_bact_ctc"/>
    <property type="match status" value="1"/>
</dbReference>
<sequence length="196" mass="20585">MSKQVLKAELREKTGKGICRRLRAAGRVPAVVYGKGIAPVSISLGQKELSEAIAGEGGRNHILTLECAGELNGANVIVADLLRDSLKNQPRHVDLHKINLADKVKVHVKLNLVGTPAGVKAGGFLDFAMHEVEVECLPVHIPAHINVDVTELVIGHSVHVGDITAPIGTAILSDPKAPVVSILGRKAAEEEAAPAA</sequence>
<keyword evidence="1 5" id="KW-0699">rRNA-binding</keyword>
<organism evidence="8 9">
    <name type="scientific">Citrifermentans bremense</name>
    <dbReference type="NCBI Taxonomy" id="60035"/>
    <lineage>
        <taxon>Bacteria</taxon>
        <taxon>Pseudomonadati</taxon>
        <taxon>Thermodesulfobacteriota</taxon>
        <taxon>Desulfuromonadia</taxon>
        <taxon>Geobacterales</taxon>
        <taxon>Geobacteraceae</taxon>
        <taxon>Citrifermentans</taxon>
    </lineage>
</organism>
<dbReference type="GO" id="GO:0006412">
    <property type="term" value="P:translation"/>
    <property type="evidence" value="ECO:0007669"/>
    <property type="project" value="UniProtKB-UniRule"/>
</dbReference>
<protein>
    <recommendedName>
        <fullName evidence="5">Large ribosomal subunit protein bL25</fullName>
    </recommendedName>
    <alternativeName>
        <fullName evidence="5">General stress protein CTC</fullName>
    </alternativeName>
</protein>
<dbReference type="Gene3D" id="2.170.120.20">
    <property type="entry name" value="Ribosomal protein L25, beta domain"/>
    <property type="match status" value="1"/>
</dbReference>
<dbReference type="HAMAP" id="MF_01334">
    <property type="entry name" value="Ribosomal_bL25_CTC"/>
    <property type="match status" value="1"/>
</dbReference>
<dbReference type="Pfam" id="PF14693">
    <property type="entry name" value="Ribosomal_TL5_C"/>
    <property type="match status" value="1"/>
</dbReference>
<comment type="function">
    <text evidence="5">This is one of the proteins that binds to the 5S RNA in the ribosome where it forms part of the central protuberance.</text>
</comment>
<dbReference type="InterPro" id="IPR037121">
    <property type="entry name" value="Ribosomal_bL25_C"/>
</dbReference>
<dbReference type="InterPro" id="IPR020930">
    <property type="entry name" value="Ribosomal_uL5_bac-type"/>
</dbReference>
<dbReference type="CDD" id="cd00495">
    <property type="entry name" value="Ribosomal_L25_TL5_CTC"/>
    <property type="match status" value="1"/>
</dbReference>
<evidence type="ECO:0000259" key="7">
    <source>
        <dbReference type="Pfam" id="PF14693"/>
    </source>
</evidence>
<dbReference type="Gene3D" id="2.40.240.10">
    <property type="entry name" value="Ribosomal Protein L25, Chain P"/>
    <property type="match status" value="1"/>
</dbReference>
<dbReference type="PANTHER" id="PTHR33284">
    <property type="entry name" value="RIBOSOMAL PROTEIN L25/GLN-TRNA SYNTHETASE, ANTI-CODON-BINDING DOMAIN-CONTAINING PROTEIN"/>
    <property type="match status" value="1"/>
</dbReference>
<evidence type="ECO:0000256" key="5">
    <source>
        <dbReference type="HAMAP-Rule" id="MF_01334"/>
    </source>
</evidence>
<dbReference type="AlphaFoldDB" id="A0A6S6M4Y1"/>
<evidence type="ECO:0000256" key="3">
    <source>
        <dbReference type="ARBA" id="ARBA00022980"/>
    </source>
</evidence>
<dbReference type="SUPFAM" id="SSF50715">
    <property type="entry name" value="Ribosomal protein L25-like"/>
    <property type="match status" value="1"/>
</dbReference>
<dbReference type="Pfam" id="PF01386">
    <property type="entry name" value="Ribosomal_L25p"/>
    <property type="match status" value="1"/>
</dbReference>
<dbReference type="InterPro" id="IPR029751">
    <property type="entry name" value="Ribosomal_L25_dom"/>
</dbReference>
<keyword evidence="3 5" id="KW-0689">Ribosomal protein</keyword>
<keyword evidence="4 5" id="KW-0687">Ribonucleoprotein</keyword>
<dbReference type="InterPro" id="IPR001021">
    <property type="entry name" value="Ribosomal_bL25_long"/>
</dbReference>